<dbReference type="Pfam" id="PF13177">
    <property type="entry name" value="DNA_pol3_delta2"/>
    <property type="match status" value="1"/>
</dbReference>
<gene>
    <name evidence="1" type="ORF">A2573_02055</name>
</gene>
<organism evidence="1 2">
    <name type="scientific">Candidatus Woesebacteria bacterium RIFOXYD1_FULL_43_18</name>
    <dbReference type="NCBI Taxonomy" id="1802551"/>
    <lineage>
        <taxon>Bacteria</taxon>
        <taxon>Candidatus Woeseibacteriota</taxon>
    </lineage>
</organism>
<evidence type="ECO:0000313" key="2">
    <source>
        <dbReference type="Proteomes" id="UP000177596"/>
    </source>
</evidence>
<dbReference type="AlphaFoldDB" id="A0A1F8DHU7"/>
<dbReference type="InterPro" id="IPR027417">
    <property type="entry name" value="P-loop_NTPase"/>
</dbReference>
<sequence>MHAYLLVGQEGVNLEESISGLAKKLHAKTMEFPLSKIDDTRSLNNLIRLSFSEPTLIVCSGIHEAGDAALNAFLKNLEEPQENIYFVLTAPSVRKVLPTIVSRCEVIRVPGIKRQAVNLGAEEFIKMTTGEKLAYVDKIKDREKAIELAENLINLLHGVLHSQKNGLPETAKNLEVMGKTLRRLKANGNVSLDLTSMVVSLV</sequence>
<reference evidence="1 2" key="1">
    <citation type="journal article" date="2016" name="Nat. Commun.">
        <title>Thousands of microbial genomes shed light on interconnected biogeochemical processes in an aquifer system.</title>
        <authorList>
            <person name="Anantharaman K."/>
            <person name="Brown C.T."/>
            <person name="Hug L.A."/>
            <person name="Sharon I."/>
            <person name="Castelle C.J."/>
            <person name="Probst A.J."/>
            <person name="Thomas B.C."/>
            <person name="Singh A."/>
            <person name="Wilkins M.J."/>
            <person name="Karaoz U."/>
            <person name="Brodie E.L."/>
            <person name="Williams K.H."/>
            <person name="Hubbard S.S."/>
            <person name="Banfield J.F."/>
        </authorList>
    </citation>
    <scope>NUCLEOTIDE SEQUENCE [LARGE SCALE GENOMIC DNA]</scope>
</reference>
<dbReference type="InterPro" id="IPR050238">
    <property type="entry name" value="DNA_Rep/Repair_Clamp_Loader"/>
</dbReference>
<accession>A0A1F8DHU7</accession>
<evidence type="ECO:0000313" key="1">
    <source>
        <dbReference type="EMBL" id="OGM88173.1"/>
    </source>
</evidence>
<protein>
    <recommendedName>
        <fullName evidence="3">DNA polymerase III subunit delta</fullName>
    </recommendedName>
</protein>
<evidence type="ECO:0008006" key="3">
    <source>
        <dbReference type="Google" id="ProtNLM"/>
    </source>
</evidence>
<dbReference type="PANTHER" id="PTHR11669:SF8">
    <property type="entry name" value="DNA POLYMERASE III SUBUNIT DELTA"/>
    <property type="match status" value="1"/>
</dbReference>
<dbReference type="EMBL" id="MGIL01000015">
    <property type="protein sequence ID" value="OGM88173.1"/>
    <property type="molecule type" value="Genomic_DNA"/>
</dbReference>
<dbReference type="GO" id="GO:0006261">
    <property type="term" value="P:DNA-templated DNA replication"/>
    <property type="evidence" value="ECO:0007669"/>
    <property type="project" value="TreeGrafter"/>
</dbReference>
<dbReference type="PANTHER" id="PTHR11669">
    <property type="entry name" value="REPLICATION FACTOR C / DNA POLYMERASE III GAMMA-TAU SUBUNIT"/>
    <property type="match status" value="1"/>
</dbReference>
<comment type="caution">
    <text evidence="1">The sequence shown here is derived from an EMBL/GenBank/DDBJ whole genome shotgun (WGS) entry which is preliminary data.</text>
</comment>
<name>A0A1F8DHU7_9BACT</name>
<dbReference type="SUPFAM" id="SSF52540">
    <property type="entry name" value="P-loop containing nucleoside triphosphate hydrolases"/>
    <property type="match status" value="1"/>
</dbReference>
<dbReference type="Gene3D" id="3.40.50.300">
    <property type="entry name" value="P-loop containing nucleotide triphosphate hydrolases"/>
    <property type="match status" value="1"/>
</dbReference>
<proteinExistence type="predicted"/>
<dbReference type="Proteomes" id="UP000177596">
    <property type="component" value="Unassembled WGS sequence"/>
</dbReference>